<proteinExistence type="predicted"/>
<organism evidence="3 4">
    <name type="scientific">Frankia nepalensis</name>
    <dbReference type="NCBI Taxonomy" id="1836974"/>
    <lineage>
        <taxon>Bacteria</taxon>
        <taxon>Bacillati</taxon>
        <taxon>Actinomycetota</taxon>
        <taxon>Actinomycetes</taxon>
        <taxon>Frankiales</taxon>
        <taxon>Frankiaceae</taxon>
        <taxon>Frankia</taxon>
    </lineage>
</organism>
<keyword evidence="4" id="KW-1185">Reference proteome</keyword>
<gene>
    <name evidence="3" type="ORF">I7412_41935</name>
</gene>
<dbReference type="GO" id="GO:0051537">
    <property type="term" value="F:2 iron, 2 sulfur cluster binding"/>
    <property type="evidence" value="ECO:0007669"/>
    <property type="project" value="InterPro"/>
</dbReference>
<name>A0A937RP44_9ACTN</name>
<dbReference type="AlphaFoldDB" id="A0A937RP44"/>
<feature type="compositionally biased region" description="Pro residues" evidence="1">
    <location>
        <begin position="134"/>
        <end position="156"/>
    </location>
</feature>
<evidence type="ECO:0000313" key="4">
    <source>
        <dbReference type="Proteomes" id="UP000604475"/>
    </source>
</evidence>
<dbReference type="EMBL" id="JAEACQ010000390">
    <property type="protein sequence ID" value="MBL7633607.1"/>
    <property type="molecule type" value="Genomic_DNA"/>
</dbReference>
<dbReference type="InterPro" id="IPR024726">
    <property type="entry name" value="FhuF_C"/>
</dbReference>
<comment type="caution">
    <text evidence="3">The sequence shown here is derived from an EMBL/GenBank/DDBJ whole genome shotgun (WGS) entry which is preliminary data.</text>
</comment>
<sequence>MAPAREPPGEDGTILEALAARFGPFFALTVLPTDDPAGWAPVADLAEPSTGALARRVDAVRAALAAGRGVAPGELEERVAVSITQLGLCARLVAPALGLTVLTGRPPALDLLGLYWRDQLGGPFPLALARPTAPDGPAPADPPPGGPLPGGWPTPDPGQLARGFVDGTLRPLVEPLVAATAARYPVSSRVLWGNTASAVAGAAKMIGLAAPELAPAAWRIVDALCAGPGPLAGAGARVAPARFRRRSCCLIYRLGPSGAVCEDCVLAGPPPPASTPSASPPPASPPPASPPPASAPPA</sequence>
<evidence type="ECO:0000259" key="2">
    <source>
        <dbReference type="Pfam" id="PF11575"/>
    </source>
</evidence>
<protein>
    <submittedName>
        <fullName evidence="3">(2Fe-2S)-binding protein</fullName>
    </submittedName>
</protein>
<dbReference type="Pfam" id="PF11575">
    <property type="entry name" value="FhuF_C"/>
    <property type="match status" value="1"/>
</dbReference>
<evidence type="ECO:0000313" key="3">
    <source>
        <dbReference type="EMBL" id="MBL7633607.1"/>
    </source>
</evidence>
<feature type="region of interest" description="Disordered" evidence="1">
    <location>
        <begin position="126"/>
        <end position="160"/>
    </location>
</feature>
<dbReference type="Proteomes" id="UP000604475">
    <property type="component" value="Unassembled WGS sequence"/>
</dbReference>
<accession>A0A937RP44</accession>
<feature type="region of interest" description="Disordered" evidence="1">
    <location>
        <begin position="270"/>
        <end position="298"/>
    </location>
</feature>
<dbReference type="RefSeq" id="WP_203010498.1">
    <property type="nucleotide sequence ID" value="NZ_JADWYU010000284.1"/>
</dbReference>
<feature type="domain" description="Ferric siderophore reductase C-terminal" evidence="2">
    <location>
        <begin position="245"/>
        <end position="266"/>
    </location>
</feature>
<evidence type="ECO:0000256" key="1">
    <source>
        <dbReference type="SAM" id="MobiDB-lite"/>
    </source>
</evidence>
<reference evidence="3" key="1">
    <citation type="submission" date="2020-12" db="EMBL/GenBank/DDBJ databases">
        <title>Genomic characterization of non-nitrogen-fixing Frankia strains.</title>
        <authorList>
            <person name="Carlos-Shanley C."/>
            <person name="Guerra T."/>
            <person name="Hahn D."/>
        </authorList>
    </citation>
    <scope>NUCLEOTIDE SEQUENCE</scope>
    <source>
        <strain evidence="3">CN6</strain>
    </source>
</reference>